<evidence type="ECO:0000256" key="2">
    <source>
        <dbReference type="ARBA" id="ARBA00022679"/>
    </source>
</evidence>
<feature type="active site" evidence="5">
    <location>
        <position position="53"/>
    </location>
</feature>
<evidence type="ECO:0000313" key="9">
    <source>
        <dbReference type="Proteomes" id="UP001056756"/>
    </source>
</evidence>
<dbReference type="Proteomes" id="UP001056756">
    <property type="component" value="Chromosome"/>
</dbReference>
<comment type="similarity">
    <text evidence="5 6">Belongs to the class I-like SAM-binding methyltransferase superfamily. C5-methyltransferase family.</text>
</comment>
<evidence type="ECO:0000256" key="6">
    <source>
        <dbReference type="RuleBase" id="RU000416"/>
    </source>
</evidence>
<dbReference type="GO" id="GO:0009307">
    <property type="term" value="P:DNA restriction-modification system"/>
    <property type="evidence" value="ECO:0007669"/>
    <property type="project" value="UniProtKB-KW"/>
</dbReference>
<keyword evidence="1 5" id="KW-0489">Methyltransferase</keyword>
<evidence type="ECO:0000256" key="7">
    <source>
        <dbReference type="RuleBase" id="RU000417"/>
    </source>
</evidence>
<dbReference type="Gene3D" id="3.40.50.150">
    <property type="entry name" value="Vaccinia Virus protein VP39"/>
    <property type="match status" value="1"/>
</dbReference>
<dbReference type="Pfam" id="PF00145">
    <property type="entry name" value="DNA_methylase"/>
    <property type="match status" value="2"/>
</dbReference>
<dbReference type="InterPro" id="IPR031303">
    <property type="entry name" value="C5_meth_CS"/>
</dbReference>
<comment type="catalytic activity">
    <reaction evidence="7">
        <text>a 2'-deoxycytidine in DNA + S-adenosyl-L-methionine = a 5-methyl-2'-deoxycytidine in DNA + S-adenosyl-L-homocysteine + H(+)</text>
        <dbReference type="Rhea" id="RHEA:13681"/>
        <dbReference type="Rhea" id="RHEA-COMP:11369"/>
        <dbReference type="Rhea" id="RHEA-COMP:11370"/>
        <dbReference type="ChEBI" id="CHEBI:15378"/>
        <dbReference type="ChEBI" id="CHEBI:57856"/>
        <dbReference type="ChEBI" id="CHEBI:59789"/>
        <dbReference type="ChEBI" id="CHEBI:85452"/>
        <dbReference type="ChEBI" id="CHEBI:85454"/>
        <dbReference type="EC" id="2.1.1.37"/>
    </reaction>
</comment>
<dbReference type="PROSITE" id="PS00095">
    <property type="entry name" value="C5_MTASE_2"/>
    <property type="match status" value="1"/>
</dbReference>
<dbReference type="InterPro" id="IPR001525">
    <property type="entry name" value="C5_MeTfrase"/>
</dbReference>
<dbReference type="PROSITE" id="PS51679">
    <property type="entry name" value="SAM_MT_C5"/>
    <property type="match status" value="1"/>
</dbReference>
<protein>
    <recommendedName>
        <fullName evidence="7">Cytosine-specific methyltransferase</fullName>
        <ecNumber evidence="7">2.1.1.37</ecNumber>
    </recommendedName>
</protein>
<dbReference type="GO" id="GO:0003886">
    <property type="term" value="F:DNA (cytosine-5-)-methyltransferase activity"/>
    <property type="evidence" value="ECO:0007669"/>
    <property type="project" value="UniProtKB-EC"/>
</dbReference>
<evidence type="ECO:0000256" key="3">
    <source>
        <dbReference type="ARBA" id="ARBA00022691"/>
    </source>
</evidence>
<dbReference type="AlphaFoldDB" id="A0A9J6ZLB2"/>
<dbReference type="PANTHER" id="PTHR46098:SF1">
    <property type="entry name" value="TRNA (CYTOSINE(38)-C(5))-METHYLTRANSFERASE"/>
    <property type="match status" value="1"/>
</dbReference>
<dbReference type="PROSITE" id="PS00094">
    <property type="entry name" value="C5_MTASE_1"/>
    <property type="match status" value="1"/>
</dbReference>
<proteinExistence type="inferred from homology"/>
<dbReference type="SUPFAM" id="SSF53335">
    <property type="entry name" value="S-adenosyl-L-methionine-dependent methyltransferases"/>
    <property type="match status" value="1"/>
</dbReference>
<dbReference type="EMBL" id="CP097899">
    <property type="protein sequence ID" value="URN96910.1"/>
    <property type="molecule type" value="Genomic_DNA"/>
</dbReference>
<organism evidence="8 9">
    <name type="scientific">Candidatus Pristimantibacillus lignocellulolyticus</name>
    <dbReference type="NCBI Taxonomy" id="2994561"/>
    <lineage>
        <taxon>Bacteria</taxon>
        <taxon>Bacillati</taxon>
        <taxon>Bacillota</taxon>
        <taxon>Bacilli</taxon>
        <taxon>Bacillales</taxon>
        <taxon>Paenibacillaceae</taxon>
        <taxon>Candidatus Pristimantibacillus</taxon>
    </lineage>
</organism>
<dbReference type="InterPro" id="IPR029063">
    <property type="entry name" value="SAM-dependent_MTases_sf"/>
</dbReference>
<keyword evidence="3 5" id="KW-0949">S-adenosyl-L-methionine</keyword>
<dbReference type="EC" id="2.1.1.37" evidence="7"/>
<dbReference type="InterPro" id="IPR018117">
    <property type="entry name" value="C5_DNA_meth_AS"/>
</dbReference>
<dbReference type="PANTHER" id="PTHR46098">
    <property type="entry name" value="TRNA (CYTOSINE(38)-C(5))-METHYLTRANSFERASE"/>
    <property type="match status" value="1"/>
</dbReference>
<evidence type="ECO:0000256" key="1">
    <source>
        <dbReference type="ARBA" id="ARBA00022603"/>
    </source>
</evidence>
<dbReference type="GO" id="GO:0032259">
    <property type="term" value="P:methylation"/>
    <property type="evidence" value="ECO:0007669"/>
    <property type="project" value="UniProtKB-KW"/>
</dbReference>
<dbReference type="KEGG" id="plig:NAG76_22265"/>
<accession>A0A9J6ZLB2</accession>
<reference evidence="8" key="1">
    <citation type="submission" date="2022-05" db="EMBL/GenBank/DDBJ databases">
        <title>Novel bacterial taxa in a minimal lignocellulolytic consortium and its capacity to transform plastics disclosed by genome-resolved metagenomics.</title>
        <authorList>
            <person name="Rodriguez C.A.D."/>
            <person name="Diaz-Garcia L."/>
            <person name="Herrera K."/>
            <person name="Tarazona N.A."/>
            <person name="Sproer C."/>
            <person name="Overmann J."/>
            <person name="Jimenez D.J."/>
        </authorList>
    </citation>
    <scope>NUCLEOTIDE SEQUENCE</scope>
    <source>
        <strain evidence="8">MAG5</strain>
    </source>
</reference>
<keyword evidence="4" id="KW-0680">Restriction system</keyword>
<evidence type="ECO:0000256" key="4">
    <source>
        <dbReference type="ARBA" id="ARBA00022747"/>
    </source>
</evidence>
<sequence length="311" mass="35801">MINLGIEHKSIDYVEIDEKAVRAYNALYEHLHKPQSVIGWNLCPDILVHGSPCQDFSRAGIRLGGKDEDKTRSSLMFETLRIIESMGEWKPKVVIWENVKGVLDKDMIHSFNKYLDYISNLGYTNSYEVINAMDYGIPQKRERIFTISILNGKPFNFSKMRKRQLRPIDEFIEVDVNDIYTIKSPSMLKKIGDSDSSFGGRLTPIKDHVWTITTKQNRCPNSGIIPINDSQYRLLTERECWRLMGFDDKDYEKVLSEHPTRIGCTNGTLYKIAGNSIVVQVLEAIFEVLLSDDVEDDDFFQESDGQMKLVL</sequence>
<evidence type="ECO:0000313" key="8">
    <source>
        <dbReference type="EMBL" id="URN96910.1"/>
    </source>
</evidence>
<dbReference type="NCBIfam" id="TIGR00675">
    <property type="entry name" value="dcm"/>
    <property type="match status" value="1"/>
</dbReference>
<dbReference type="PRINTS" id="PR00105">
    <property type="entry name" value="C5METTRFRASE"/>
</dbReference>
<gene>
    <name evidence="8" type="primary">dcm</name>
    <name evidence="8" type="ORF">NAG76_22265</name>
</gene>
<keyword evidence="2 5" id="KW-0808">Transferase</keyword>
<name>A0A9J6ZLB2_9BACL</name>
<evidence type="ECO:0000256" key="5">
    <source>
        <dbReference type="PROSITE-ProRule" id="PRU01016"/>
    </source>
</evidence>
<dbReference type="InterPro" id="IPR050750">
    <property type="entry name" value="C5-MTase"/>
</dbReference>